<dbReference type="AlphaFoldDB" id="A0AAV8ZBS2"/>
<keyword evidence="2" id="KW-1185">Reference proteome</keyword>
<evidence type="ECO:0000313" key="1">
    <source>
        <dbReference type="EMBL" id="KAJ8961663.1"/>
    </source>
</evidence>
<accession>A0AAV8ZBS2</accession>
<evidence type="ECO:0000313" key="2">
    <source>
        <dbReference type="Proteomes" id="UP001162162"/>
    </source>
</evidence>
<sequence length="64" mass="7344">MKRVAAKFVPRALTDNQKECRVETCRALKQQLETDPDFLSKNYGNYYKYSAPKVALFLAAVDKT</sequence>
<dbReference type="Proteomes" id="UP001162162">
    <property type="component" value="Unassembled WGS sequence"/>
</dbReference>
<proteinExistence type="predicted"/>
<name>A0AAV8ZBS2_9CUCU</name>
<gene>
    <name evidence="1" type="ORF">NQ318_021261</name>
</gene>
<organism evidence="1 2">
    <name type="scientific">Aromia moschata</name>
    <dbReference type="NCBI Taxonomy" id="1265417"/>
    <lineage>
        <taxon>Eukaryota</taxon>
        <taxon>Metazoa</taxon>
        <taxon>Ecdysozoa</taxon>
        <taxon>Arthropoda</taxon>
        <taxon>Hexapoda</taxon>
        <taxon>Insecta</taxon>
        <taxon>Pterygota</taxon>
        <taxon>Neoptera</taxon>
        <taxon>Endopterygota</taxon>
        <taxon>Coleoptera</taxon>
        <taxon>Polyphaga</taxon>
        <taxon>Cucujiformia</taxon>
        <taxon>Chrysomeloidea</taxon>
        <taxon>Cerambycidae</taxon>
        <taxon>Cerambycinae</taxon>
        <taxon>Callichromatini</taxon>
        <taxon>Aromia</taxon>
    </lineage>
</organism>
<reference evidence="1" key="1">
    <citation type="journal article" date="2023" name="Insect Mol. Biol.">
        <title>Genome sequencing provides insights into the evolution of gene families encoding plant cell wall-degrading enzymes in longhorned beetles.</title>
        <authorList>
            <person name="Shin N.R."/>
            <person name="Okamura Y."/>
            <person name="Kirsch R."/>
            <person name="Pauchet Y."/>
        </authorList>
    </citation>
    <scope>NUCLEOTIDE SEQUENCE</scope>
    <source>
        <strain evidence="1">AMC_N1</strain>
    </source>
</reference>
<dbReference type="EMBL" id="JAPWTK010000004">
    <property type="protein sequence ID" value="KAJ8961663.1"/>
    <property type="molecule type" value="Genomic_DNA"/>
</dbReference>
<protein>
    <submittedName>
        <fullName evidence="1">Uncharacterized protein</fullName>
    </submittedName>
</protein>
<comment type="caution">
    <text evidence="1">The sequence shown here is derived from an EMBL/GenBank/DDBJ whole genome shotgun (WGS) entry which is preliminary data.</text>
</comment>